<sequence>MSAELALATRELERRLAAGEVASPEMAAIYRQLIANSYTLASMRLEIEAMQQPYTPSRPLAPVVELAERRKAVTS</sequence>
<reference evidence="1" key="1">
    <citation type="submission" date="2021-01" db="EMBL/GenBank/DDBJ databases">
        <title>Whole genome shotgun sequence of Acrocarpospora phusangensis NBRC 108782.</title>
        <authorList>
            <person name="Komaki H."/>
            <person name="Tamura T."/>
        </authorList>
    </citation>
    <scope>NUCLEOTIDE SEQUENCE</scope>
    <source>
        <strain evidence="1">NBRC 108782</strain>
    </source>
</reference>
<evidence type="ECO:0000313" key="2">
    <source>
        <dbReference type="Proteomes" id="UP000640052"/>
    </source>
</evidence>
<evidence type="ECO:0000313" key="1">
    <source>
        <dbReference type="EMBL" id="GIH25127.1"/>
    </source>
</evidence>
<dbReference type="Proteomes" id="UP000640052">
    <property type="component" value="Unassembled WGS sequence"/>
</dbReference>
<name>A0A919UP09_9ACTN</name>
<proteinExistence type="predicted"/>
<comment type="caution">
    <text evidence="1">The sequence shown here is derived from an EMBL/GenBank/DDBJ whole genome shotgun (WGS) entry which is preliminary data.</text>
</comment>
<dbReference type="EMBL" id="BOOA01000025">
    <property type="protein sequence ID" value="GIH25127.1"/>
    <property type="molecule type" value="Genomic_DNA"/>
</dbReference>
<dbReference type="RefSeq" id="WP_204041856.1">
    <property type="nucleotide sequence ID" value="NZ_BOOA01000025.1"/>
</dbReference>
<gene>
    <name evidence="1" type="ORF">Aph01nite_34370</name>
</gene>
<protein>
    <submittedName>
        <fullName evidence="1">Uncharacterized protein</fullName>
    </submittedName>
</protein>
<dbReference type="AlphaFoldDB" id="A0A919UP09"/>
<organism evidence="1 2">
    <name type="scientific">Acrocarpospora phusangensis</name>
    <dbReference type="NCBI Taxonomy" id="1070424"/>
    <lineage>
        <taxon>Bacteria</taxon>
        <taxon>Bacillati</taxon>
        <taxon>Actinomycetota</taxon>
        <taxon>Actinomycetes</taxon>
        <taxon>Streptosporangiales</taxon>
        <taxon>Streptosporangiaceae</taxon>
        <taxon>Acrocarpospora</taxon>
    </lineage>
</organism>
<accession>A0A919UP09</accession>
<keyword evidence="2" id="KW-1185">Reference proteome</keyword>